<comment type="caution">
    <text evidence="4">The sequence shown here is derived from an EMBL/GenBank/DDBJ whole genome shotgun (WGS) entry which is preliminary data.</text>
</comment>
<reference evidence="5" key="1">
    <citation type="submission" date="2023-07" db="EMBL/GenBank/DDBJ databases">
        <title>Dyadobacter sp. nov 'subterranea' isolated from contaminted grondwater.</title>
        <authorList>
            <person name="Szabo I."/>
            <person name="Al-Omari J."/>
            <person name="Szerdahelyi S.G."/>
            <person name="Rado J."/>
        </authorList>
    </citation>
    <scope>NUCLEOTIDE SEQUENCE [LARGE SCALE GENOMIC DNA]</scope>
    <source>
        <strain evidence="5">UP-52</strain>
    </source>
</reference>
<keyword evidence="2" id="KW-0812">Transmembrane</keyword>
<keyword evidence="2" id="KW-1133">Transmembrane helix</keyword>
<organism evidence="4 5">
    <name type="scientific">Dyadobacter subterraneus</name>
    <dbReference type="NCBI Taxonomy" id="2773304"/>
    <lineage>
        <taxon>Bacteria</taxon>
        <taxon>Pseudomonadati</taxon>
        <taxon>Bacteroidota</taxon>
        <taxon>Cytophagia</taxon>
        <taxon>Cytophagales</taxon>
        <taxon>Spirosomataceae</taxon>
        <taxon>Dyadobacter</taxon>
    </lineage>
</organism>
<feature type="domain" description="Water stress and hypersensitive response" evidence="3">
    <location>
        <begin position="43"/>
        <end position="162"/>
    </location>
</feature>
<name>A0ABR9W630_9BACT</name>
<evidence type="ECO:0000256" key="1">
    <source>
        <dbReference type="ARBA" id="ARBA00005960"/>
    </source>
</evidence>
<dbReference type="InterPro" id="IPR045043">
    <property type="entry name" value="Lea14-like"/>
</dbReference>
<dbReference type="SMART" id="SM00769">
    <property type="entry name" value="WHy"/>
    <property type="match status" value="2"/>
</dbReference>
<evidence type="ECO:0000256" key="2">
    <source>
        <dbReference type="SAM" id="Phobius"/>
    </source>
</evidence>
<feature type="transmembrane region" description="Helical" evidence="2">
    <location>
        <begin position="7"/>
        <end position="28"/>
    </location>
</feature>
<dbReference type="InterPro" id="IPR013990">
    <property type="entry name" value="WHy-dom"/>
</dbReference>
<dbReference type="RefSeq" id="WP_194119208.1">
    <property type="nucleotide sequence ID" value="NZ_JACYGY010000001.1"/>
</dbReference>
<evidence type="ECO:0000313" key="5">
    <source>
        <dbReference type="Proteomes" id="UP000634134"/>
    </source>
</evidence>
<keyword evidence="2" id="KW-0472">Membrane</keyword>
<dbReference type="EMBL" id="JACYGY010000001">
    <property type="protein sequence ID" value="MBE9460910.1"/>
    <property type="molecule type" value="Genomic_DNA"/>
</dbReference>
<keyword evidence="5" id="KW-1185">Reference proteome</keyword>
<accession>A0ABR9W630</accession>
<gene>
    <name evidence="4" type="ORF">IEE83_03360</name>
</gene>
<dbReference type="InterPro" id="IPR004864">
    <property type="entry name" value="LEA_2"/>
</dbReference>
<dbReference type="Pfam" id="PF03168">
    <property type="entry name" value="LEA_2"/>
    <property type="match status" value="2"/>
</dbReference>
<dbReference type="Proteomes" id="UP000634134">
    <property type="component" value="Unassembled WGS sequence"/>
</dbReference>
<sequence>MTDRSKTSSLLIIILVLLIGVGVAFFLYKSKNANPVSGLKPKVEMSISKITHVTDSTMEMSLKLLVDNPLPVGLDIKNFRYLVKMNGVKIIESDYADSLVLKSQDTTTVTLPTKIEVKKLVTVSKKSAAVGEDSADYHFETYLHLAKPFLGKDTLHFDQDKRLPLIRLPKVEMEDFDIEKFRLSNSDISIKLKLINPNAFSVEFRDPSYVFDLGKQKGLAKGSVKGVTKVKAKSSQMFEIPVEVGMGKALKTAGALIFKGKSLPFKMYFKCRLVSDNDIMKNSDMSMIMEGELKDLEKLKKNIK</sequence>
<dbReference type="SUPFAM" id="SSF117070">
    <property type="entry name" value="LEA14-like"/>
    <property type="match status" value="2"/>
</dbReference>
<proteinExistence type="inferred from homology"/>
<dbReference type="Gene3D" id="2.60.40.1820">
    <property type="match status" value="2"/>
</dbReference>
<evidence type="ECO:0000259" key="3">
    <source>
        <dbReference type="SMART" id="SM00769"/>
    </source>
</evidence>
<dbReference type="PANTHER" id="PTHR31459:SF2">
    <property type="entry name" value="OS03G0843300 PROTEIN"/>
    <property type="match status" value="1"/>
</dbReference>
<dbReference type="PANTHER" id="PTHR31459">
    <property type="match status" value="1"/>
</dbReference>
<comment type="similarity">
    <text evidence="1">Belongs to the LEA type 2 family.</text>
</comment>
<evidence type="ECO:0000313" key="4">
    <source>
        <dbReference type="EMBL" id="MBE9460910.1"/>
    </source>
</evidence>
<protein>
    <submittedName>
        <fullName evidence="4">LEA type 2 family protein</fullName>
    </submittedName>
</protein>
<feature type="domain" description="Water stress and hypersensitive response" evidence="3">
    <location>
        <begin position="171"/>
        <end position="292"/>
    </location>
</feature>